<dbReference type="Gene3D" id="1.25.40.10">
    <property type="entry name" value="Tetratricopeptide repeat domain"/>
    <property type="match status" value="1"/>
</dbReference>
<gene>
    <name evidence="2" type="ORF">C2G38_434085</name>
</gene>
<dbReference type="OrthoDB" id="2466658at2759"/>
<organism evidence="2 3">
    <name type="scientific">Gigaspora rosea</name>
    <dbReference type="NCBI Taxonomy" id="44941"/>
    <lineage>
        <taxon>Eukaryota</taxon>
        <taxon>Fungi</taxon>
        <taxon>Fungi incertae sedis</taxon>
        <taxon>Mucoromycota</taxon>
        <taxon>Glomeromycotina</taxon>
        <taxon>Glomeromycetes</taxon>
        <taxon>Diversisporales</taxon>
        <taxon>Gigasporaceae</taxon>
        <taxon>Gigaspora</taxon>
    </lineage>
</organism>
<dbReference type="SUPFAM" id="SSF48452">
    <property type="entry name" value="TPR-like"/>
    <property type="match status" value="1"/>
</dbReference>
<evidence type="ECO:0000313" key="2">
    <source>
        <dbReference type="EMBL" id="RIB07411.1"/>
    </source>
</evidence>
<dbReference type="Proteomes" id="UP000266673">
    <property type="component" value="Unassembled WGS sequence"/>
</dbReference>
<name>A0A397UCQ8_9GLOM</name>
<feature type="repeat" description="TPR" evidence="1">
    <location>
        <begin position="35"/>
        <end position="68"/>
    </location>
</feature>
<dbReference type="EMBL" id="QKWP01001661">
    <property type="protein sequence ID" value="RIB07411.1"/>
    <property type="molecule type" value="Genomic_DNA"/>
</dbReference>
<evidence type="ECO:0000256" key="1">
    <source>
        <dbReference type="PROSITE-ProRule" id="PRU00339"/>
    </source>
</evidence>
<reference evidence="2 3" key="1">
    <citation type="submission" date="2018-06" db="EMBL/GenBank/DDBJ databases">
        <title>Comparative genomics reveals the genomic features of Rhizophagus irregularis, R. cerebriforme, R. diaphanum and Gigaspora rosea, and their symbiotic lifestyle signature.</title>
        <authorList>
            <person name="Morin E."/>
            <person name="San Clemente H."/>
            <person name="Chen E.C.H."/>
            <person name="De La Providencia I."/>
            <person name="Hainaut M."/>
            <person name="Kuo A."/>
            <person name="Kohler A."/>
            <person name="Murat C."/>
            <person name="Tang N."/>
            <person name="Roy S."/>
            <person name="Loubradou J."/>
            <person name="Henrissat B."/>
            <person name="Grigoriev I.V."/>
            <person name="Corradi N."/>
            <person name="Roux C."/>
            <person name="Martin F.M."/>
        </authorList>
    </citation>
    <scope>NUCLEOTIDE SEQUENCE [LARGE SCALE GENOMIC DNA]</scope>
    <source>
        <strain evidence="2 3">DAOM 194757</strain>
    </source>
</reference>
<protein>
    <submittedName>
        <fullName evidence="2">Uncharacterized protein</fullName>
    </submittedName>
</protein>
<evidence type="ECO:0000313" key="3">
    <source>
        <dbReference type="Proteomes" id="UP000266673"/>
    </source>
</evidence>
<sequence>MTNDDIGKELWEACWINSKAFDQYIDKLKNNPNDTCTLMSRGKAYLTIGRYEEAHTDLTRLLEIESKNTIALNIVGKLIIW</sequence>
<accession>A0A397UCQ8</accession>
<dbReference type="AlphaFoldDB" id="A0A397UCQ8"/>
<dbReference type="InterPro" id="IPR019734">
    <property type="entry name" value="TPR_rpt"/>
</dbReference>
<comment type="caution">
    <text evidence="2">The sequence shown here is derived from an EMBL/GenBank/DDBJ whole genome shotgun (WGS) entry which is preliminary data.</text>
</comment>
<proteinExistence type="predicted"/>
<keyword evidence="3" id="KW-1185">Reference proteome</keyword>
<keyword evidence="1" id="KW-0802">TPR repeat</keyword>
<dbReference type="InterPro" id="IPR011990">
    <property type="entry name" value="TPR-like_helical_dom_sf"/>
</dbReference>
<dbReference type="PROSITE" id="PS50005">
    <property type="entry name" value="TPR"/>
    <property type="match status" value="1"/>
</dbReference>